<keyword evidence="1" id="KW-1133">Transmembrane helix</keyword>
<name>Q745Y8_THET2</name>
<dbReference type="KEGG" id="tth:TT_P0167"/>
<proteinExistence type="predicted"/>
<dbReference type="EMBL" id="AE017222">
    <property type="protein sequence ID" value="AAS82497.1"/>
    <property type="molecule type" value="Genomic_DNA"/>
</dbReference>
<dbReference type="InterPro" id="IPR003607">
    <property type="entry name" value="HD/PDEase_dom"/>
</dbReference>
<evidence type="ECO:0000313" key="3">
    <source>
        <dbReference type="EMBL" id="AAS82497.1"/>
    </source>
</evidence>
<dbReference type="InterPro" id="IPR052020">
    <property type="entry name" value="Cyclic_di-GMP/3'3'-cGAMP_PDE"/>
</dbReference>
<dbReference type="SMART" id="SM00471">
    <property type="entry name" value="HDc"/>
    <property type="match status" value="1"/>
</dbReference>
<reference evidence="3 4" key="1">
    <citation type="journal article" date="2004" name="Nat. Biotechnol.">
        <title>The genome sequence of the extreme thermophile Thermus thermophilus.</title>
        <authorList>
            <person name="Henne A."/>
            <person name="Brueggemann H."/>
            <person name="Raasch C."/>
            <person name="Wiezer A."/>
            <person name="Hartsch T."/>
            <person name="Liesegang H."/>
            <person name="Johann A."/>
            <person name="Lienard T."/>
            <person name="Gohl O."/>
            <person name="Martinez-Arias R."/>
            <person name="Jacobi C."/>
            <person name="Starkuviene V."/>
            <person name="Schlenczeck S."/>
            <person name="Dencker S."/>
            <person name="Huber R."/>
            <person name="Klenk H.-P."/>
            <person name="Overbeek R."/>
            <person name="Kramer W."/>
            <person name="Merkl R."/>
            <person name="Gottschalk G."/>
            <person name="Fritz H.-J."/>
        </authorList>
    </citation>
    <scope>NUCLEOTIDE SEQUENCE [LARGE SCALE GENOMIC DNA]</scope>
    <source>
        <strain evidence="4">ATCC BAA-163 / DSM 7039 / HB27</strain>
        <plasmid evidence="3 4">pTT27</plasmid>
    </source>
</reference>
<sequence>MGAVGPYRRFLLGLTGVTLAGVLALAGALNLLLHRYLVDSTARITQEAVVLHLHQVFPDFLSPHAFHAPNPYGGTWDPDRLYAFVRLHLDLYHIQEATFFREDGTVVLAYERGREGGRATPEEERAMARAQVGPWFREEGVRLGMWLPVPGGFVHLVRDLSPEWALLRPVQAGVLLLALALGLALFLLLRGTYLRAERALAASYEALLVALARALEAKDDETEGHSERVTAYALRLGRALGLRREALEDLRRGALLHDLGKIGIPDAVLRKPGPLTEEEKALMRTHPLIGDRILEGLPALQGARGVVRHHHERFDGRGYPEGLQGEEIPLLARIFAVVDAYDAMTSDRPYRRALSHGEALAAIAREAGKQFDPQVVRVFLRVFAEEREVKDGRRTKEVLVPACPRGRGDAPQG</sequence>
<dbReference type="PANTHER" id="PTHR45228:SF4">
    <property type="entry name" value="LIPOPROTEIN"/>
    <property type="match status" value="1"/>
</dbReference>
<protein>
    <submittedName>
        <fullName evidence="3">Hypothetical membrane associated protein</fullName>
    </submittedName>
</protein>
<dbReference type="RefSeq" id="WP_011174399.1">
    <property type="nucleotide sequence ID" value="NC_005838.1"/>
</dbReference>
<keyword evidence="1" id="KW-0472">Membrane</keyword>
<feature type="domain" description="HD-GYP" evidence="2">
    <location>
        <begin position="200"/>
        <end position="395"/>
    </location>
</feature>
<evidence type="ECO:0000313" key="4">
    <source>
        <dbReference type="Proteomes" id="UP000000592"/>
    </source>
</evidence>
<evidence type="ECO:0000259" key="2">
    <source>
        <dbReference type="PROSITE" id="PS51832"/>
    </source>
</evidence>
<dbReference type="Pfam" id="PF13487">
    <property type="entry name" value="HD_5"/>
    <property type="match status" value="1"/>
</dbReference>
<feature type="transmembrane region" description="Helical" evidence="1">
    <location>
        <begin position="170"/>
        <end position="189"/>
    </location>
</feature>
<dbReference type="eggNOG" id="COG3437">
    <property type="taxonomic scope" value="Bacteria"/>
</dbReference>
<gene>
    <name evidence="3" type="ordered locus">TT_P0167</name>
</gene>
<dbReference type="HOGENOM" id="CLU_665546_0_0_0"/>
<dbReference type="Gene3D" id="1.10.3210.10">
    <property type="entry name" value="Hypothetical protein af1432"/>
    <property type="match status" value="1"/>
</dbReference>
<dbReference type="PROSITE" id="PS51832">
    <property type="entry name" value="HD_GYP"/>
    <property type="match status" value="1"/>
</dbReference>
<dbReference type="SUPFAM" id="SSF109604">
    <property type="entry name" value="HD-domain/PDEase-like"/>
    <property type="match status" value="1"/>
</dbReference>
<dbReference type="AlphaFoldDB" id="Q745Y8"/>
<keyword evidence="3" id="KW-0614">Plasmid</keyword>
<geneLocation type="plasmid" evidence="3 4">
    <name>pTT27</name>
</geneLocation>
<dbReference type="CDD" id="cd00077">
    <property type="entry name" value="HDc"/>
    <property type="match status" value="1"/>
</dbReference>
<keyword evidence="1" id="KW-0812">Transmembrane</keyword>
<dbReference type="PANTHER" id="PTHR45228">
    <property type="entry name" value="CYCLIC DI-GMP PHOSPHODIESTERASE TM_0186-RELATED"/>
    <property type="match status" value="1"/>
</dbReference>
<dbReference type="Proteomes" id="UP000000592">
    <property type="component" value="Plasmid pTT27"/>
</dbReference>
<evidence type="ECO:0000256" key="1">
    <source>
        <dbReference type="SAM" id="Phobius"/>
    </source>
</evidence>
<feature type="transmembrane region" description="Helical" evidence="1">
    <location>
        <begin position="12"/>
        <end position="33"/>
    </location>
</feature>
<organism evidence="3 4">
    <name type="scientific">Thermus thermophilus (strain ATCC BAA-163 / DSM 7039 / HB27)</name>
    <dbReference type="NCBI Taxonomy" id="262724"/>
    <lineage>
        <taxon>Bacteria</taxon>
        <taxon>Thermotogati</taxon>
        <taxon>Deinococcota</taxon>
        <taxon>Deinococci</taxon>
        <taxon>Thermales</taxon>
        <taxon>Thermaceae</taxon>
        <taxon>Thermus</taxon>
    </lineage>
</organism>
<accession>Q745Y8</accession>
<dbReference type="InterPro" id="IPR037522">
    <property type="entry name" value="HD_GYP_dom"/>
</dbReference>